<gene>
    <name evidence="1" type="ORF">S01H1_39961</name>
</gene>
<comment type="caution">
    <text evidence="1">The sequence shown here is derived from an EMBL/GenBank/DDBJ whole genome shotgun (WGS) entry which is preliminary data.</text>
</comment>
<name>X0USK6_9ZZZZ</name>
<dbReference type="AlphaFoldDB" id="X0USK6"/>
<evidence type="ECO:0000313" key="1">
    <source>
        <dbReference type="EMBL" id="GAG02212.1"/>
    </source>
</evidence>
<organism evidence="1">
    <name type="scientific">marine sediment metagenome</name>
    <dbReference type="NCBI Taxonomy" id="412755"/>
    <lineage>
        <taxon>unclassified sequences</taxon>
        <taxon>metagenomes</taxon>
        <taxon>ecological metagenomes</taxon>
    </lineage>
</organism>
<protein>
    <submittedName>
        <fullName evidence="1">Uncharacterized protein</fullName>
    </submittedName>
</protein>
<reference evidence="1" key="1">
    <citation type="journal article" date="2014" name="Front. Microbiol.">
        <title>High frequency of phylogenetically diverse reductive dehalogenase-homologous genes in deep subseafloor sedimentary metagenomes.</title>
        <authorList>
            <person name="Kawai M."/>
            <person name="Futagami T."/>
            <person name="Toyoda A."/>
            <person name="Takaki Y."/>
            <person name="Nishi S."/>
            <person name="Hori S."/>
            <person name="Arai W."/>
            <person name="Tsubouchi T."/>
            <person name="Morono Y."/>
            <person name="Uchiyama I."/>
            <person name="Ito T."/>
            <person name="Fujiyama A."/>
            <person name="Inagaki F."/>
            <person name="Takami H."/>
        </authorList>
    </citation>
    <scope>NUCLEOTIDE SEQUENCE</scope>
    <source>
        <strain evidence="1">Expedition CK06-06</strain>
    </source>
</reference>
<sequence length="69" mass="7545">MPQPDHQTTLPVKELQISAKRCPTLKYGVPLPIITMYGEIVGALAEIFGRGIPTLPGQDDSVMHPIFDT</sequence>
<proteinExistence type="predicted"/>
<dbReference type="EMBL" id="BARS01025269">
    <property type="protein sequence ID" value="GAG02212.1"/>
    <property type="molecule type" value="Genomic_DNA"/>
</dbReference>
<accession>X0USK6</accession>